<keyword evidence="3" id="KW-0597">Phosphoprotein</keyword>
<dbReference type="PANTHER" id="PTHR24421:SF10">
    <property type="entry name" value="NITRATE_NITRITE SENSOR PROTEIN NARQ"/>
    <property type="match status" value="1"/>
</dbReference>
<dbReference type="InterPro" id="IPR050482">
    <property type="entry name" value="Sensor_HK_TwoCompSys"/>
</dbReference>
<organism evidence="12 13">
    <name type="scientific">Clostridium puniceum</name>
    <dbReference type="NCBI Taxonomy" id="29367"/>
    <lineage>
        <taxon>Bacteria</taxon>
        <taxon>Bacillati</taxon>
        <taxon>Bacillota</taxon>
        <taxon>Clostridia</taxon>
        <taxon>Eubacteriales</taxon>
        <taxon>Clostridiaceae</taxon>
        <taxon>Clostridium</taxon>
    </lineage>
</organism>
<dbReference type="Pfam" id="PF07730">
    <property type="entry name" value="HisKA_3"/>
    <property type="match status" value="1"/>
</dbReference>
<dbReference type="Gene3D" id="1.20.5.1930">
    <property type="match status" value="1"/>
</dbReference>
<dbReference type="EC" id="2.7.13.3" evidence="2"/>
<dbReference type="AlphaFoldDB" id="A0A1S8TAL5"/>
<comment type="caution">
    <text evidence="12">The sequence shown here is derived from an EMBL/GenBank/DDBJ whole genome shotgun (WGS) entry which is preliminary data.</text>
</comment>
<dbReference type="OrthoDB" id="199946at2"/>
<dbReference type="InterPro" id="IPR036890">
    <property type="entry name" value="HATPase_C_sf"/>
</dbReference>
<evidence type="ECO:0000256" key="6">
    <source>
        <dbReference type="ARBA" id="ARBA00022777"/>
    </source>
</evidence>
<evidence type="ECO:0000256" key="4">
    <source>
        <dbReference type="ARBA" id="ARBA00022679"/>
    </source>
</evidence>
<evidence type="ECO:0000256" key="8">
    <source>
        <dbReference type="ARBA" id="ARBA00023012"/>
    </source>
</evidence>
<dbReference type="Gene3D" id="3.30.565.10">
    <property type="entry name" value="Histidine kinase-like ATPase, C-terminal domain"/>
    <property type="match status" value="1"/>
</dbReference>
<accession>A0A1S8TAL5</accession>
<dbReference type="EMBL" id="LZZM01000194">
    <property type="protein sequence ID" value="OOM74788.1"/>
    <property type="molecule type" value="Genomic_DNA"/>
</dbReference>
<evidence type="ECO:0000256" key="9">
    <source>
        <dbReference type="SAM" id="Coils"/>
    </source>
</evidence>
<proteinExistence type="predicted"/>
<evidence type="ECO:0000313" key="12">
    <source>
        <dbReference type="EMBL" id="OOM74788.1"/>
    </source>
</evidence>
<dbReference type="SUPFAM" id="SSF55874">
    <property type="entry name" value="ATPase domain of HSP90 chaperone/DNA topoisomerase II/histidine kinase"/>
    <property type="match status" value="1"/>
</dbReference>
<feature type="coiled-coil region" evidence="9">
    <location>
        <begin position="154"/>
        <end position="181"/>
    </location>
</feature>
<name>A0A1S8TAL5_9CLOT</name>
<keyword evidence="13" id="KW-1185">Reference proteome</keyword>
<evidence type="ECO:0000256" key="7">
    <source>
        <dbReference type="ARBA" id="ARBA00022840"/>
    </source>
</evidence>
<dbReference type="PANTHER" id="PTHR24421">
    <property type="entry name" value="NITRATE/NITRITE SENSOR PROTEIN NARX-RELATED"/>
    <property type="match status" value="1"/>
</dbReference>
<evidence type="ECO:0000259" key="11">
    <source>
        <dbReference type="Pfam" id="PF07730"/>
    </source>
</evidence>
<dbReference type="GO" id="GO:0016020">
    <property type="term" value="C:membrane"/>
    <property type="evidence" value="ECO:0007669"/>
    <property type="project" value="InterPro"/>
</dbReference>
<dbReference type="STRING" id="29367.CLPUN_37100"/>
<keyword evidence="9" id="KW-0175">Coiled coil</keyword>
<feature type="transmembrane region" description="Helical" evidence="10">
    <location>
        <begin position="100"/>
        <end position="119"/>
    </location>
</feature>
<keyword evidence="4 12" id="KW-0808">Transferase</keyword>
<evidence type="ECO:0000256" key="1">
    <source>
        <dbReference type="ARBA" id="ARBA00000085"/>
    </source>
</evidence>
<comment type="catalytic activity">
    <reaction evidence="1">
        <text>ATP + protein L-histidine = ADP + protein N-phospho-L-histidine.</text>
        <dbReference type="EC" id="2.7.13.3"/>
    </reaction>
</comment>
<dbReference type="GO" id="GO:0000155">
    <property type="term" value="F:phosphorelay sensor kinase activity"/>
    <property type="evidence" value="ECO:0007669"/>
    <property type="project" value="InterPro"/>
</dbReference>
<dbReference type="Proteomes" id="UP000190890">
    <property type="component" value="Unassembled WGS sequence"/>
</dbReference>
<evidence type="ECO:0000256" key="5">
    <source>
        <dbReference type="ARBA" id="ARBA00022741"/>
    </source>
</evidence>
<feature type="transmembrane region" description="Helical" evidence="10">
    <location>
        <begin position="59"/>
        <end position="80"/>
    </location>
</feature>
<keyword evidence="5" id="KW-0547">Nucleotide-binding</keyword>
<keyword evidence="10" id="KW-0472">Membrane</keyword>
<dbReference type="GO" id="GO:0005524">
    <property type="term" value="F:ATP binding"/>
    <property type="evidence" value="ECO:0007669"/>
    <property type="project" value="UniProtKB-KW"/>
</dbReference>
<feature type="domain" description="Signal transduction histidine kinase subgroup 3 dimerisation and phosphoacceptor" evidence="11">
    <location>
        <begin position="190"/>
        <end position="255"/>
    </location>
</feature>
<keyword evidence="7" id="KW-0067">ATP-binding</keyword>
<keyword evidence="6 12" id="KW-0418">Kinase</keyword>
<keyword evidence="10" id="KW-1133">Transmembrane helix</keyword>
<gene>
    <name evidence="12" type="primary">liaS_2</name>
    <name evidence="12" type="ORF">CLPUN_37100</name>
</gene>
<keyword evidence="10" id="KW-0812">Transmembrane</keyword>
<evidence type="ECO:0000256" key="2">
    <source>
        <dbReference type="ARBA" id="ARBA00012438"/>
    </source>
</evidence>
<dbReference type="GO" id="GO:0046983">
    <property type="term" value="F:protein dimerization activity"/>
    <property type="evidence" value="ECO:0007669"/>
    <property type="project" value="InterPro"/>
</dbReference>
<evidence type="ECO:0000256" key="10">
    <source>
        <dbReference type="SAM" id="Phobius"/>
    </source>
</evidence>
<evidence type="ECO:0000256" key="3">
    <source>
        <dbReference type="ARBA" id="ARBA00022553"/>
    </source>
</evidence>
<reference evidence="12 13" key="1">
    <citation type="submission" date="2016-05" db="EMBL/GenBank/DDBJ databases">
        <title>Microbial solvent formation.</title>
        <authorList>
            <person name="Poehlein A."/>
            <person name="Montoya Solano J.D."/>
            <person name="Flitsch S."/>
            <person name="Krabben P."/>
            <person name="Duerre P."/>
            <person name="Daniel R."/>
        </authorList>
    </citation>
    <scope>NUCLEOTIDE SEQUENCE [LARGE SCALE GENOMIC DNA]</scope>
    <source>
        <strain evidence="12 13">DSM 2619</strain>
    </source>
</reference>
<protein>
    <recommendedName>
        <fullName evidence="2">histidine kinase</fullName>
        <ecNumber evidence="2">2.7.13.3</ecNumber>
    </recommendedName>
</protein>
<evidence type="ECO:0000313" key="13">
    <source>
        <dbReference type="Proteomes" id="UP000190890"/>
    </source>
</evidence>
<feature type="transmembrane region" description="Helical" evidence="10">
    <location>
        <begin position="5"/>
        <end position="23"/>
    </location>
</feature>
<sequence>MYRKYFEIFKYFLFIFIFIRTYYLFHNETLKTVMLFALITLVMVNDYTRKTKLTINSGYMYNTSLLFTIFGASILTYFIRGFETNVFMTFPLAELLQSKGIRLKILLLIHFLLYLMLLITDIGMSNYLYKLPSLLPALFGYFALCSTMYSEKIFRAEKDEVNKLNEKLQLANIKLQQYALEVEALTVSKERTTMAQELHDSVGHTLIALIMHLEFATKMCDIKPTKVKDVLIKAEYIAKSSINSLRDVVSLLKEEREIEFFNDSIKSIINNFHLLNNIKINFNTDEDLDNLSSIIKNSMCSTIKESITNSIKHGKATEITIKILRKNNNINLILTDNGIGCNKIIKSTGLLGIENRVTSLNGSVNYFSNDNFGFGMYICIPVLTEEI</sequence>
<keyword evidence="8" id="KW-0902">Two-component regulatory system</keyword>
<dbReference type="InterPro" id="IPR011712">
    <property type="entry name" value="Sig_transdc_His_kin_sub3_dim/P"/>
</dbReference>